<dbReference type="GO" id="GO:0016846">
    <property type="term" value="F:carbon-sulfur lyase activity"/>
    <property type="evidence" value="ECO:0007669"/>
    <property type="project" value="InterPro"/>
</dbReference>
<organism evidence="5 6">
    <name type="scientific">Aspergillus indologenus CBS 114.80</name>
    <dbReference type="NCBI Taxonomy" id="1450541"/>
    <lineage>
        <taxon>Eukaryota</taxon>
        <taxon>Fungi</taxon>
        <taxon>Dikarya</taxon>
        <taxon>Ascomycota</taxon>
        <taxon>Pezizomycotina</taxon>
        <taxon>Eurotiomycetes</taxon>
        <taxon>Eurotiomycetidae</taxon>
        <taxon>Eurotiales</taxon>
        <taxon>Aspergillaceae</taxon>
        <taxon>Aspergillus</taxon>
        <taxon>Aspergillus subgen. Circumdati</taxon>
    </lineage>
</organism>
<gene>
    <name evidence="5" type="ORF">BP00DRAFT_452555</name>
</gene>
<accession>A0A2V5IXG4</accession>
<evidence type="ECO:0000259" key="4">
    <source>
        <dbReference type="PROSITE" id="PS51891"/>
    </source>
</evidence>
<evidence type="ECO:0000313" key="5">
    <source>
        <dbReference type="EMBL" id="PYI24996.1"/>
    </source>
</evidence>
<sequence>MSTPISLSPTTTHTGTCLCRAIQFTVTGAPTAVYCCYCRDCSLGAGGPCQIV</sequence>
<dbReference type="SUPFAM" id="SSF51316">
    <property type="entry name" value="Mss4-like"/>
    <property type="match status" value="1"/>
</dbReference>
<name>A0A2V5IXG4_9EURO</name>
<evidence type="ECO:0000256" key="2">
    <source>
        <dbReference type="ARBA" id="ARBA00022723"/>
    </source>
</evidence>
<reference evidence="5 6" key="1">
    <citation type="submission" date="2018-02" db="EMBL/GenBank/DDBJ databases">
        <title>The genomes of Aspergillus section Nigri reveals drivers in fungal speciation.</title>
        <authorList>
            <consortium name="DOE Joint Genome Institute"/>
            <person name="Vesth T.C."/>
            <person name="Nybo J."/>
            <person name="Theobald S."/>
            <person name="Brandl J."/>
            <person name="Frisvad J.C."/>
            <person name="Nielsen K.F."/>
            <person name="Lyhne E.K."/>
            <person name="Kogle M.E."/>
            <person name="Kuo A."/>
            <person name="Riley R."/>
            <person name="Clum A."/>
            <person name="Nolan M."/>
            <person name="Lipzen A."/>
            <person name="Salamov A."/>
            <person name="Henrissat B."/>
            <person name="Wiebenga A."/>
            <person name="De vries R.P."/>
            <person name="Grigoriev I.V."/>
            <person name="Mortensen U.H."/>
            <person name="Andersen M.R."/>
            <person name="Baker S.E."/>
        </authorList>
    </citation>
    <scope>NUCLEOTIDE SEQUENCE [LARGE SCALE GENOMIC DNA]</scope>
    <source>
        <strain evidence="5 6">CBS 114.80</strain>
    </source>
</reference>
<keyword evidence="6" id="KW-1185">Reference proteome</keyword>
<evidence type="ECO:0000313" key="6">
    <source>
        <dbReference type="Proteomes" id="UP000248817"/>
    </source>
</evidence>
<dbReference type="GO" id="GO:0046872">
    <property type="term" value="F:metal ion binding"/>
    <property type="evidence" value="ECO:0007669"/>
    <property type="project" value="UniProtKB-KW"/>
</dbReference>
<dbReference type="Gene3D" id="3.90.1590.10">
    <property type="entry name" value="glutathione-dependent formaldehyde- activating enzyme (gfa)"/>
    <property type="match status" value="1"/>
</dbReference>
<keyword evidence="3" id="KW-0862">Zinc</keyword>
<dbReference type="PROSITE" id="PS51891">
    <property type="entry name" value="CENP_V_GFA"/>
    <property type="match status" value="1"/>
</dbReference>
<dbReference type="InterPro" id="IPR006913">
    <property type="entry name" value="CENP-V/GFA"/>
</dbReference>
<dbReference type="EMBL" id="KZ825698">
    <property type="protein sequence ID" value="PYI24996.1"/>
    <property type="molecule type" value="Genomic_DNA"/>
</dbReference>
<comment type="similarity">
    <text evidence="1">Belongs to the Gfa family.</text>
</comment>
<dbReference type="AlphaFoldDB" id="A0A2V5IXG4"/>
<proteinExistence type="inferred from homology"/>
<protein>
    <recommendedName>
        <fullName evidence="4">CENP-V/GFA domain-containing protein</fullName>
    </recommendedName>
</protein>
<evidence type="ECO:0000256" key="3">
    <source>
        <dbReference type="ARBA" id="ARBA00022833"/>
    </source>
</evidence>
<dbReference type="InterPro" id="IPR011057">
    <property type="entry name" value="Mss4-like_sf"/>
</dbReference>
<dbReference type="Pfam" id="PF04828">
    <property type="entry name" value="GFA"/>
    <property type="match status" value="1"/>
</dbReference>
<evidence type="ECO:0000256" key="1">
    <source>
        <dbReference type="ARBA" id="ARBA00005495"/>
    </source>
</evidence>
<feature type="domain" description="CENP-V/GFA" evidence="4">
    <location>
        <begin position="13"/>
        <end position="52"/>
    </location>
</feature>
<dbReference type="Proteomes" id="UP000248817">
    <property type="component" value="Unassembled WGS sequence"/>
</dbReference>
<feature type="non-terminal residue" evidence="5">
    <location>
        <position position="52"/>
    </location>
</feature>
<keyword evidence="2" id="KW-0479">Metal-binding</keyword>